<dbReference type="EMBL" id="VEVO01000010">
    <property type="protein sequence ID" value="KAF0036617.1"/>
    <property type="molecule type" value="Genomic_DNA"/>
</dbReference>
<dbReference type="AlphaFoldDB" id="A0A6A4ST59"/>
<reference evidence="1 2" key="1">
    <citation type="submission" date="2019-06" db="EMBL/GenBank/DDBJ databases">
        <title>Draft genomes of female and male turbot (Scophthalmus maximus).</title>
        <authorList>
            <person name="Xu H."/>
            <person name="Xu X.-W."/>
            <person name="Shao C."/>
            <person name="Chen S."/>
        </authorList>
    </citation>
    <scope>NUCLEOTIDE SEQUENCE [LARGE SCALE GENOMIC DNA]</scope>
    <source>
        <strain evidence="1">Ysfricsl-2016a</strain>
        <tissue evidence="1">Blood</tissue>
    </source>
</reference>
<evidence type="ECO:0000313" key="1">
    <source>
        <dbReference type="EMBL" id="KAF0036617.1"/>
    </source>
</evidence>
<sequence length="100" mass="11150">MASPRLQAAIFITSTVRSPPHFSNPPATHTLKASRSRALNHRILETMFTVMGARMRLLLQVARGKPGWNSSKKLDTEGGELAQGEPDLLSCFQRYNEEVK</sequence>
<name>A0A6A4ST59_SCOMX</name>
<comment type="caution">
    <text evidence="1">The sequence shown here is derived from an EMBL/GenBank/DDBJ whole genome shotgun (WGS) entry which is preliminary data.</text>
</comment>
<protein>
    <submittedName>
        <fullName evidence="1">Uncharacterized protein</fullName>
    </submittedName>
</protein>
<gene>
    <name evidence="1" type="ORF">F2P81_011929</name>
</gene>
<dbReference type="Proteomes" id="UP000438429">
    <property type="component" value="Unassembled WGS sequence"/>
</dbReference>
<proteinExistence type="predicted"/>
<accession>A0A6A4ST59</accession>
<organism evidence="1 2">
    <name type="scientific">Scophthalmus maximus</name>
    <name type="common">Turbot</name>
    <name type="synonym">Psetta maxima</name>
    <dbReference type="NCBI Taxonomy" id="52904"/>
    <lineage>
        <taxon>Eukaryota</taxon>
        <taxon>Metazoa</taxon>
        <taxon>Chordata</taxon>
        <taxon>Craniata</taxon>
        <taxon>Vertebrata</taxon>
        <taxon>Euteleostomi</taxon>
        <taxon>Actinopterygii</taxon>
        <taxon>Neopterygii</taxon>
        <taxon>Teleostei</taxon>
        <taxon>Neoteleostei</taxon>
        <taxon>Acanthomorphata</taxon>
        <taxon>Carangaria</taxon>
        <taxon>Pleuronectiformes</taxon>
        <taxon>Pleuronectoidei</taxon>
        <taxon>Scophthalmidae</taxon>
        <taxon>Scophthalmus</taxon>
    </lineage>
</organism>
<evidence type="ECO:0000313" key="2">
    <source>
        <dbReference type="Proteomes" id="UP000438429"/>
    </source>
</evidence>